<evidence type="ECO:0000313" key="10">
    <source>
        <dbReference type="EMBL" id="OVE48641.1"/>
    </source>
</evidence>
<dbReference type="Pfam" id="PF00121">
    <property type="entry name" value="TIM"/>
    <property type="match status" value="1"/>
</dbReference>
<dbReference type="GO" id="GO:0006094">
    <property type="term" value="P:gluconeogenesis"/>
    <property type="evidence" value="ECO:0007669"/>
    <property type="project" value="UniProtKB-UniRule"/>
</dbReference>
<dbReference type="UniPathway" id="UPA00138"/>
<dbReference type="InterPro" id="IPR013785">
    <property type="entry name" value="Aldolase_TIM"/>
</dbReference>
<dbReference type="Proteomes" id="UP000196342">
    <property type="component" value="Unassembled WGS sequence"/>
</dbReference>
<sequence>MSGKLVIGNWKMNTRGDSARQLAAALLADGQTNREGVGIAAPAVYLAALAEQLKGGKIALSSQDVSRFAADGAFTGEVSAAMLADVGCRYALVGHSERRQYFREDNAALLAKMRNAIAAGVTPVLCVGETLAQREAGDYLNVVREQLAILSDIADGEYVVAYEPVWAIGTGKVASLEQIAEIHAFIKNWCLQNAGGSAKIRVLYGGSVKAENAEAILATENVDGALVGGASLDADSFRVICQAAGKMI</sequence>
<comment type="pathway">
    <text evidence="8 9">Carbohydrate biosynthesis; gluconeogenesis.</text>
</comment>
<keyword evidence="4 8" id="KW-0312">Gluconeogenesis</keyword>
<protein>
    <recommendedName>
        <fullName evidence="8 9">Triosephosphate isomerase</fullName>
        <shortName evidence="8">TIM</shortName>
        <shortName evidence="8">TPI</shortName>
        <ecNumber evidence="8 9">5.3.1.1</ecNumber>
    </recommendedName>
    <alternativeName>
        <fullName evidence="8">Triose-phosphate isomerase</fullName>
    </alternativeName>
</protein>
<feature type="binding site" evidence="8">
    <location>
        <position position="207"/>
    </location>
    <ligand>
        <name>substrate</name>
    </ligand>
</feature>
<dbReference type="Gene3D" id="3.20.20.70">
    <property type="entry name" value="Aldolase class I"/>
    <property type="match status" value="1"/>
</dbReference>
<dbReference type="NCBIfam" id="TIGR00419">
    <property type="entry name" value="tim"/>
    <property type="match status" value="1"/>
</dbReference>
<evidence type="ECO:0000256" key="4">
    <source>
        <dbReference type="ARBA" id="ARBA00022432"/>
    </source>
</evidence>
<feature type="active site" description="Electrophile" evidence="8">
    <location>
        <position position="95"/>
    </location>
</feature>
<comment type="pathway">
    <text evidence="2">Carbohydrate metabolism; erythritol degradation.</text>
</comment>
<dbReference type="FunFam" id="3.20.20.70:FF:000016">
    <property type="entry name" value="Triosephosphate isomerase"/>
    <property type="match status" value="1"/>
</dbReference>
<dbReference type="GO" id="GO:0005829">
    <property type="term" value="C:cytosol"/>
    <property type="evidence" value="ECO:0007669"/>
    <property type="project" value="TreeGrafter"/>
</dbReference>
<comment type="pathway">
    <text evidence="1 8 9">Carbohydrate degradation; glycolysis; D-glyceraldehyde 3-phosphate from glycerone phosphate: step 1/1.</text>
</comment>
<evidence type="ECO:0000256" key="5">
    <source>
        <dbReference type="ARBA" id="ARBA00022490"/>
    </source>
</evidence>
<dbReference type="UniPathway" id="UPA00109">
    <property type="reaction ID" value="UER00189"/>
</dbReference>
<organism evidence="10 11">
    <name type="scientific">Chromobacterium violaceum</name>
    <dbReference type="NCBI Taxonomy" id="536"/>
    <lineage>
        <taxon>Bacteria</taxon>
        <taxon>Pseudomonadati</taxon>
        <taxon>Pseudomonadota</taxon>
        <taxon>Betaproteobacteria</taxon>
        <taxon>Neisseriales</taxon>
        <taxon>Chromobacteriaceae</taxon>
        <taxon>Chromobacterium</taxon>
    </lineage>
</organism>
<feature type="active site" description="Proton acceptor" evidence="8">
    <location>
        <position position="163"/>
    </location>
</feature>
<dbReference type="GO" id="GO:0004807">
    <property type="term" value="F:triose-phosphate isomerase activity"/>
    <property type="evidence" value="ECO:0007669"/>
    <property type="project" value="UniProtKB-UniRule"/>
</dbReference>
<accession>A0A202BBA3</accession>
<comment type="caution">
    <text evidence="10">The sequence shown here is derived from an EMBL/GenBank/DDBJ whole genome shotgun (WGS) entry which is preliminary data.</text>
</comment>
<comment type="similarity">
    <text evidence="3 8 9">Belongs to the triosephosphate isomerase family.</text>
</comment>
<comment type="subunit">
    <text evidence="8 9">Homodimer.</text>
</comment>
<dbReference type="AlphaFoldDB" id="A0A202BBA3"/>
<dbReference type="PROSITE" id="PS00171">
    <property type="entry name" value="TIM_1"/>
    <property type="match status" value="1"/>
</dbReference>
<feature type="binding site" evidence="8">
    <location>
        <position position="169"/>
    </location>
    <ligand>
        <name>substrate</name>
    </ligand>
</feature>
<dbReference type="InterPro" id="IPR000652">
    <property type="entry name" value="Triosephosphate_isomerase"/>
</dbReference>
<evidence type="ECO:0000256" key="6">
    <source>
        <dbReference type="ARBA" id="ARBA00023152"/>
    </source>
</evidence>
<dbReference type="SUPFAM" id="SSF51351">
    <property type="entry name" value="Triosephosphate isomerase (TIM)"/>
    <property type="match status" value="1"/>
</dbReference>
<evidence type="ECO:0000313" key="11">
    <source>
        <dbReference type="Proteomes" id="UP000196342"/>
    </source>
</evidence>
<dbReference type="PANTHER" id="PTHR21139:SF42">
    <property type="entry name" value="TRIOSEPHOSPHATE ISOMERASE"/>
    <property type="match status" value="1"/>
</dbReference>
<reference evidence="10 11" key="1">
    <citation type="submission" date="2017-05" db="EMBL/GenBank/DDBJ databases">
        <title>Chromobacterium violaceum GHPS1 isolated from Hydrocarbon polluted soil in French Guiana display an awesome secondary metabolite arsenal and a battery of drug and heavy-metal-resistance and detoxification of xenobiotics proteins.</title>
        <authorList>
            <person name="Belbahri L."/>
        </authorList>
    </citation>
    <scope>NUCLEOTIDE SEQUENCE [LARGE SCALE GENOMIC DNA]</scope>
    <source>
        <strain evidence="10 11">GHPS1</strain>
    </source>
</reference>
<dbReference type="GO" id="GO:0046166">
    <property type="term" value="P:glyceraldehyde-3-phosphate biosynthetic process"/>
    <property type="evidence" value="ECO:0007669"/>
    <property type="project" value="TreeGrafter"/>
</dbReference>
<comment type="function">
    <text evidence="8">Involved in the gluconeogenesis. Catalyzes stereospecifically the conversion of dihydroxyacetone phosphate (DHAP) to D-glyceraldehyde-3-phosphate (G3P).</text>
</comment>
<name>A0A202BBA3_CHRVL</name>
<dbReference type="PROSITE" id="PS51440">
    <property type="entry name" value="TIM_2"/>
    <property type="match status" value="1"/>
</dbReference>
<dbReference type="RefSeq" id="WP_011134494.1">
    <property type="nucleotide sequence ID" value="NZ_CP050992.1"/>
</dbReference>
<proteinExistence type="inferred from homology"/>
<evidence type="ECO:0000256" key="1">
    <source>
        <dbReference type="ARBA" id="ARBA00004680"/>
    </source>
</evidence>
<dbReference type="EC" id="5.3.1.1" evidence="8 9"/>
<evidence type="ECO:0000256" key="8">
    <source>
        <dbReference type="HAMAP-Rule" id="MF_00147"/>
    </source>
</evidence>
<keyword evidence="7 8" id="KW-0413">Isomerase</keyword>
<keyword evidence="6 8" id="KW-0324">Glycolysis</keyword>
<dbReference type="GO" id="GO:0006096">
    <property type="term" value="P:glycolytic process"/>
    <property type="evidence" value="ECO:0007669"/>
    <property type="project" value="UniProtKB-UniRule"/>
</dbReference>
<dbReference type="PANTHER" id="PTHR21139">
    <property type="entry name" value="TRIOSEPHOSPHATE ISOMERASE"/>
    <property type="match status" value="1"/>
</dbReference>
<keyword evidence="11" id="KW-1185">Reference proteome</keyword>
<comment type="subcellular location">
    <subcellularLocation>
        <location evidence="8 9">Cytoplasm</location>
    </subcellularLocation>
</comment>
<dbReference type="CDD" id="cd00311">
    <property type="entry name" value="TIM"/>
    <property type="match status" value="1"/>
</dbReference>
<evidence type="ECO:0000256" key="2">
    <source>
        <dbReference type="ARBA" id="ARBA00004939"/>
    </source>
</evidence>
<feature type="binding site" evidence="8">
    <location>
        <begin position="9"/>
        <end position="11"/>
    </location>
    <ligand>
        <name>substrate</name>
    </ligand>
</feature>
<comment type="catalytic activity">
    <reaction evidence="8 9">
        <text>D-glyceraldehyde 3-phosphate = dihydroxyacetone phosphate</text>
        <dbReference type="Rhea" id="RHEA:18585"/>
        <dbReference type="ChEBI" id="CHEBI:57642"/>
        <dbReference type="ChEBI" id="CHEBI:59776"/>
        <dbReference type="EC" id="5.3.1.1"/>
    </reaction>
</comment>
<dbReference type="EMBL" id="NHOO01000006">
    <property type="protein sequence ID" value="OVE48641.1"/>
    <property type="molecule type" value="Genomic_DNA"/>
</dbReference>
<dbReference type="InterPro" id="IPR022896">
    <property type="entry name" value="TrioseP_Isoase_bac/euk"/>
</dbReference>
<dbReference type="SMR" id="A0A202BBA3"/>
<dbReference type="GO" id="GO:0019563">
    <property type="term" value="P:glycerol catabolic process"/>
    <property type="evidence" value="ECO:0007669"/>
    <property type="project" value="TreeGrafter"/>
</dbReference>
<evidence type="ECO:0000256" key="7">
    <source>
        <dbReference type="ARBA" id="ARBA00023235"/>
    </source>
</evidence>
<evidence type="ECO:0000256" key="9">
    <source>
        <dbReference type="RuleBase" id="RU363013"/>
    </source>
</evidence>
<dbReference type="HAMAP" id="MF_00147_B">
    <property type="entry name" value="TIM_B"/>
    <property type="match status" value="1"/>
</dbReference>
<gene>
    <name evidence="8" type="primary">tpiA</name>
    <name evidence="10" type="ORF">CBW21_08760</name>
</gene>
<feature type="binding site" evidence="8">
    <location>
        <begin position="228"/>
        <end position="229"/>
    </location>
    <ligand>
        <name>substrate</name>
    </ligand>
</feature>
<dbReference type="InterPro" id="IPR035990">
    <property type="entry name" value="TIM_sf"/>
</dbReference>
<evidence type="ECO:0000256" key="3">
    <source>
        <dbReference type="ARBA" id="ARBA00007422"/>
    </source>
</evidence>
<dbReference type="InterPro" id="IPR020861">
    <property type="entry name" value="Triosephosphate_isomerase_AS"/>
</dbReference>
<dbReference type="OMA" id="NWKMHMT"/>
<keyword evidence="5 8" id="KW-0963">Cytoplasm</keyword>